<dbReference type="OrthoDB" id="2163387at2759"/>
<reference evidence="2 3" key="1">
    <citation type="submission" date="2014-04" db="EMBL/GenBank/DDBJ databases">
        <authorList>
            <consortium name="DOE Joint Genome Institute"/>
            <person name="Kuo A."/>
            <person name="Kohler A."/>
            <person name="Nagy L.G."/>
            <person name="Floudas D."/>
            <person name="Copeland A."/>
            <person name="Barry K.W."/>
            <person name="Cichocki N."/>
            <person name="Veneault-Fourrey C."/>
            <person name="LaButti K."/>
            <person name="Lindquist E.A."/>
            <person name="Lipzen A."/>
            <person name="Lundell T."/>
            <person name="Morin E."/>
            <person name="Murat C."/>
            <person name="Sun H."/>
            <person name="Tunlid A."/>
            <person name="Henrissat B."/>
            <person name="Grigoriev I.V."/>
            <person name="Hibbett D.S."/>
            <person name="Martin F."/>
            <person name="Nordberg H.P."/>
            <person name="Cantor M.N."/>
            <person name="Hua S.X."/>
        </authorList>
    </citation>
    <scope>NUCLEOTIDE SEQUENCE [LARGE SCALE GENOMIC DNA]</scope>
    <source>
        <strain evidence="2 3">Foug A</strain>
    </source>
</reference>
<protein>
    <submittedName>
        <fullName evidence="2">Uncharacterized protein</fullName>
    </submittedName>
</protein>
<evidence type="ECO:0000256" key="1">
    <source>
        <dbReference type="SAM" id="MobiDB-lite"/>
    </source>
</evidence>
<dbReference type="HOGENOM" id="CLU_030372_0_0_1"/>
<feature type="compositionally biased region" description="Polar residues" evidence="1">
    <location>
        <begin position="155"/>
        <end position="174"/>
    </location>
</feature>
<reference evidence="3" key="2">
    <citation type="submission" date="2015-01" db="EMBL/GenBank/DDBJ databases">
        <title>Evolutionary Origins and Diversification of the Mycorrhizal Mutualists.</title>
        <authorList>
            <consortium name="DOE Joint Genome Institute"/>
            <consortium name="Mycorrhizal Genomics Consortium"/>
            <person name="Kohler A."/>
            <person name="Kuo A."/>
            <person name="Nagy L.G."/>
            <person name="Floudas D."/>
            <person name="Copeland A."/>
            <person name="Barry K.W."/>
            <person name="Cichocki N."/>
            <person name="Veneault-Fourrey C."/>
            <person name="LaButti K."/>
            <person name="Lindquist E.A."/>
            <person name="Lipzen A."/>
            <person name="Lundell T."/>
            <person name="Morin E."/>
            <person name="Murat C."/>
            <person name="Riley R."/>
            <person name="Ohm R."/>
            <person name="Sun H."/>
            <person name="Tunlid A."/>
            <person name="Henrissat B."/>
            <person name="Grigoriev I.V."/>
            <person name="Hibbett D.S."/>
            <person name="Martin F."/>
        </authorList>
    </citation>
    <scope>NUCLEOTIDE SEQUENCE [LARGE SCALE GENOMIC DNA]</scope>
    <source>
        <strain evidence="3">Foug A</strain>
    </source>
</reference>
<feature type="region of interest" description="Disordered" evidence="1">
    <location>
        <begin position="215"/>
        <end position="236"/>
    </location>
</feature>
<accession>A0A0C3DMY3</accession>
<feature type="region of interest" description="Disordered" evidence="1">
    <location>
        <begin position="122"/>
        <end position="201"/>
    </location>
</feature>
<name>A0A0C3DMY3_9AGAM</name>
<evidence type="ECO:0000313" key="3">
    <source>
        <dbReference type="Proteomes" id="UP000053989"/>
    </source>
</evidence>
<feature type="compositionally biased region" description="Polar residues" evidence="1">
    <location>
        <begin position="352"/>
        <end position="361"/>
    </location>
</feature>
<feature type="compositionally biased region" description="Low complexity" evidence="1">
    <location>
        <begin position="405"/>
        <end position="414"/>
    </location>
</feature>
<dbReference type="AlphaFoldDB" id="A0A0C3DMY3"/>
<evidence type="ECO:0000313" key="2">
    <source>
        <dbReference type="EMBL" id="KIM57396.1"/>
    </source>
</evidence>
<feature type="compositionally biased region" description="Low complexity" evidence="1">
    <location>
        <begin position="216"/>
        <end position="236"/>
    </location>
</feature>
<sequence length="523" mass="54586">MPLTTSIPMVVRGLRARLSYASYKAANNIPHVPLNDLEAKSRALSAAPPRLIGSKRKASGAAVHSTTQAPAMRRGGSASSPVALAPTNSSTTRSIYSSDVQATLSNATHSLYTALLGPPPLKQARTVRNSADPPVPAASRSTAGSRPRQGHRGTEATSPTVRSIAESTRAQSRNRQQEARRSKGSRIDKGKRKASAEETAAVERQAVATLTSLLQSRPSVASVSSPRSSLSTMSDSGSFQSFNHYGQSSCTATVTNSLLPPAEASFTMSHTARAATPPRSGSDHLHTTPRASDEEAANLMLYLHTSPSPARPTTTRDRDTRDLATFRTLGGAGSLRSKGRVLFAGAEGGNSPLRSESSFTADNFPASQSSQLSQPLRLETSNDKVRAAVSTASLETTVIPPTPESQVPPSSQLFPSPPSPSRAVDLSNISASLQAPPTPGNMPFNLNDFINVSPSPAPTTVPRSTISLKSGLGANLRADLGRKLFEEDQHRHHPSGPGPGAADGLRNGAGSGVLGASIDLVDG</sequence>
<dbReference type="Proteomes" id="UP000053989">
    <property type="component" value="Unassembled WGS sequence"/>
</dbReference>
<feature type="compositionally biased region" description="Low complexity" evidence="1">
    <location>
        <begin position="367"/>
        <end position="378"/>
    </location>
</feature>
<organism evidence="2 3">
    <name type="scientific">Scleroderma citrinum Foug A</name>
    <dbReference type="NCBI Taxonomy" id="1036808"/>
    <lineage>
        <taxon>Eukaryota</taxon>
        <taxon>Fungi</taxon>
        <taxon>Dikarya</taxon>
        <taxon>Basidiomycota</taxon>
        <taxon>Agaricomycotina</taxon>
        <taxon>Agaricomycetes</taxon>
        <taxon>Agaricomycetidae</taxon>
        <taxon>Boletales</taxon>
        <taxon>Sclerodermatineae</taxon>
        <taxon>Sclerodermataceae</taxon>
        <taxon>Scleroderma</taxon>
    </lineage>
</organism>
<keyword evidence="3" id="KW-1185">Reference proteome</keyword>
<gene>
    <name evidence="2" type="ORF">SCLCIDRAFT_1134319</name>
</gene>
<dbReference type="STRING" id="1036808.A0A0C3DMY3"/>
<feature type="region of interest" description="Disordered" evidence="1">
    <location>
        <begin position="392"/>
        <end position="423"/>
    </location>
</feature>
<feature type="region of interest" description="Disordered" evidence="1">
    <location>
        <begin position="486"/>
        <end position="523"/>
    </location>
</feature>
<feature type="compositionally biased region" description="Basic and acidic residues" evidence="1">
    <location>
        <begin position="175"/>
        <end position="188"/>
    </location>
</feature>
<proteinExistence type="predicted"/>
<feature type="region of interest" description="Disordered" evidence="1">
    <location>
        <begin position="48"/>
        <end position="93"/>
    </location>
</feature>
<feature type="region of interest" description="Disordered" evidence="1">
    <location>
        <begin position="269"/>
        <end position="290"/>
    </location>
</feature>
<feature type="region of interest" description="Disordered" evidence="1">
    <location>
        <begin position="349"/>
        <end position="380"/>
    </location>
</feature>
<dbReference type="EMBL" id="KN822101">
    <property type="protein sequence ID" value="KIM57396.1"/>
    <property type="molecule type" value="Genomic_DNA"/>
</dbReference>
<dbReference type="InParanoid" id="A0A0C3DMY3"/>